<dbReference type="Pfam" id="PF06742">
    <property type="entry name" value="DUF1214"/>
    <property type="match status" value="1"/>
</dbReference>
<dbReference type="AlphaFoldDB" id="A0A381NB36"/>
<feature type="transmembrane region" description="Helical" evidence="1">
    <location>
        <begin position="12"/>
        <end position="30"/>
    </location>
</feature>
<proteinExistence type="predicted"/>
<protein>
    <recommendedName>
        <fullName evidence="2">DUF1214 domain-containing protein</fullName>
    </recommendedName>
</protein>
<dbReference type="InterPro" id="IPR010621">
    <property type="entry name" value="DUF1214"/>
</dbReference>
<evidence type="ECO:0000313" key="3">
    <source>
        <dbReference type="EMBL" id="SUZ50948.1"/>
    </source>
</evidence>
<keyword evidence="1" id="KW-0472">Membrane</keyword>
<name>A0A381NB36_9ZZZZ</name>
<dbReference type="EMBL" id="UINC01000198">
    <property type="protein sequence ID" value="SUZ50948.1"/>
    <property type="molecule type" value="Genomic_DNA"/>
</dbReference>
<keyword evidence="1" id="KW-1133">Transmembrane helix</keyword>
<evidence type="ECO:0000256" key="1">
    <source>
        <dbReference type="SAM" id="Phobius"/>
    </source>
</evidence>
<evidence type="ECO:0000259" key="2">
    <source>
        <dbReference type="Pfam" id="PF06742"/>
    </source>
</evidence>
<dbReference type="Gene3D" id="2.60.120.600">
    <property type="entry name" value="Domain of unknown function DUF1214, C-terminal domain"/>
    <property type="match status" value="1"/>
</dbReference>
<keyword evidence="1" id="KW-0812">Transmembrane</keyword>
<accession>A0A381NB36</accession>
<sequence length="199" mass="22975">MDTSKQEILIQTILPIFSGLLFSFLIFYQFTYTNPLSQFLLGDVKRNQWIAHFDQSMKGQNPWLRNYVAFTGLLGSVRPEIIYLEAMYDDSNTPLLGTNDYILKGTAPDCRYWSFVTYDFQNGRIEPHQQTVASSHRTTLNDLGEYEIIITDDPKKYPNKQTIIHAGKDFNIVMRIYGPKPSYYENKNSVPIGSILPLQ</sequence>
<gene>
    <name evidence="3" type="ORF">METZ01_LOCUS3802</name>
</gene>
<dbReference type="SUPFAM" id="SSF160935">
    <property type="entry name" value="VPA0735-like"/>
    <property type="match status" value="1"/>
</dbReference>
<reference evidence="3" key="1">
    <citation type="submission" date="2018-05" db="EMBL/GenBank/DDBJ databases">
        <authorList>
            <person name="Lanie J.A."/>
            <person name="Ng W.-L."/>
            <person name="Kazmierczak K.M."/>
            <person name="Andrzejewski T.M."/>
            <person name="Davidsen T.M."/>
            <person name="Wayne K.J."/>
            <person name="Tettelin H."/>
            <person name="Glass J.I."/>
            <person name="Rusch D."/>
            <person name="Podicherti R."/>
            <person name="Tsui H.-C.T."/>
            <person name="Winkler M.E."/>
        </authorList>
    </citation>
    <scope>NUCLEOTIDE SEQUENCE</scope>
</reference>
<dbReference type="InterPro" id="IPR037049">
    <property type="entry name" value="DUF1214_C_sf"/>
</dbReference>
<organism evidence="3">
    <name type="scientific">marine metagenome</name>
    <dbReference type="NCBI Taxonomy" id="408172"/>
    <lineage>
        <taxon>unclassified sequences</taxon>
        <taxon>metagenomes</taxon>
        <taxon>ecological metagenomes</taxon>
    </lineage>
</organism>
<feature type="domain" description="DUF1214" evidence="2">
    <location>
        <begin position="82"/>
        <end position="180"/>
    </location>
</feature>